<dbReference type="GO" id="GO:0034599">
    <property type="term" value="P:cellular response to oxidative stress"/>
    <property type="evidence" value="ECO:0007669"/>
    <property type="project" value="TreeGrafter"/>
</dbReference>
<evidence type="ECO:0000259" key="3">
    <source>
        <dbReference type="Pfam" id="PF00462"/>
    </source>
</evidence>
<feature type="signal peptide" evidence="2">
    <location>
        <begin position="1"/>
        <end position="16"/>
    </location>
</feature>
<evidence type="ECO:0000256" key="2">
    <source>
        <dbReference type="SAM" id="SignalP"/>
    </source>
</evidence>
<feature type="chain" id="PRO_5030160018" description="Glutaredoxin domain-containing protein" evidence="2">
    <location>
        <begin position="17"/>
        <end position="284"/>
    </location>
</feature>
<dbReference type="EMBL" id="HBIV01020383">
    <property type="protein sequence ID" value="CAE0663122.1"/>
    <property type="molecule type" value="Transcribed_RNA"/>
</dbReference>
<dbReference type="InterPro" id="IPR036249">
    <property type="entry name" value="Thioredoxin-like_sf"/>
</dbReference>
<proteinExistence type="predicted"/>
<sequence>MAARLQTCFLLGLVACASLLVLFKASAPTLQLPPSLARSFSTRTASFRGPRPLCLRKAAATNPSMSRQRADEVLWSSEAPAGGAGGVWVRALDADAAEIARQAHDEEEEAEQDLMKAISKQIPTNDEWNLETVGSDLYNEWILQAVNTLTVKVSNSPLNDLKLWLWKKAAGDYNRDRISARIGALLDSAPIVVFGASYSPFTKKALDKLEKAGARYKFVAMNRQGGNSVAMRAYLAEKTGRTSLPSVWIGDQFIGGAYDGPVGGVAAMSEKELDSLLTENNAKY</sequence>
<dbReference type="Pfam" id="PF00462">
    <property type="entry name" value="Glutaredoxin"/>
    <property type="match status" value="1"/>
</dbReference>
<dbReference type="PROSITE" id="PS51257">
    <property type="entry name" value="PROKAR_LIPOPROTEIN"/>
    <property type="match status" value="1"/>
</dbReference>
<gene>
    <name evidence="4" type="ORF">LGLO00237_LOCUS14724</name>
</gene>
<feature type="domain" description="Glutaredoxin" evidence="3">
    <location>
        <begin position="191"/>
        <end position="254"/>
    </location>
</feature>
<dbReference type="SUPFAM" id="SSF52833">
    <property type="entry name" value="Thioredoxin-like"/>
    <property type="match status" value="1"/>
</dbReference>
<dbReference type="Gene3D" id="3.40.30.10">
    <property type="entry name" value="Glutaredoxin"/>
    <property type="match status" value="1"/>
</dbReference>
<dbReference type="AlphaFoldDB" id="A0A6U3BFF1"/>
<dbReference type="GO" id="GO:0015038">
    <property type="term" value="F:glutathione disulfide oxidoreductase activity"/>
    <property type="evidence" value="ECO:0007669"/>
    <property type="project" value="TreeGrafter"/>
</dbReference>
<dbReference type="PANTHER" id="PTHR45694:SF18">
    <property type="entry name" value="GLUTAREDOXIN-1-RELATED"/>
    <property type="match status" value="1"/>
</dbReference>
<name>A0A6U3BFF1_9EUKA</name>
<dbReference type="InterPro" id="IPR002109">
    <property type="entry name" value="Glutaredoxin"/>
</dbReference>
<accession>A0A6U3BFF1</accession>
<reference evidence="4" key="1">
    <citation type="submission" date="2021-01" db="EMBL/GenBank/DDBJ databases">
        <authorList>
            <person name="Corre E."/>
            <person name="Pelletier E."/>
            <person name="Niang G."/>
            <person name="Scheremetjew M."/>
            <person name="Finn R."/>
            <person name="Kale V."/>
            <person name="Holt S."/>
            <person name="Cochrane G."/>
            <person name="Meng A."/>
            <person name="Brown T."/>
            <person name="Cohen L."/>
        </authorList>
    </citation>
    <scope>NUCLEOTIDE SEQUENCE</scope>
    <source>
        <strain evidence="4">CCCM811</strain>
    </source>
</reference>
<dbReference type="GO" id="GO:0005634">
    <property type="term" value="C:nucleus"/>
    <property type="evidence" value="ECO:0007669"/>
    <property type="project" value="TreeGrafter"/>
</dbReference>
<protein>
    <recommendedName>
        <fullName evidence="3">Glutaredoxin domain-containing protein</fullName>
    </recommendedName>
</protein>
<organism evidence="4">
    <name type="scientific">Lotharella globosa</name>
    <dbReference type="NCBI Taxonomy" id="91324"/>
    <lineage>
        <taxon>Eukaryota</taxon>
        <taxon>Sar</taxon>
        <taxon>Rhizaria</taxon>
        <taxon>Cercozoa</taxon>
        <taxon>Chlorarachniophyceae</taxon>
        <taxon>Lotharella</taxon>
    </lineage>
</organism>
<dbReference type="GO" id="GO:0005737">
    <property type="term" value="C:cytoplasm"/>
    <property type="evidence" value="ECO:0007669"/>
    <property type="project" value="TreeGrafter"/>
</dbReference>
<keyword evidence="2" id="KW-0732">Signal</keyword>
<feature type="coiled-coil region" evidence="1">
    <location>
        <begin position="89"/>
        <end position="120"/>
    </location>
</feature>
<keyword evidence="1" id="KW-0175">Coiled coil</keyword>
<dbReference type="PANTHER" id="PTHR45694">
    <property type="entry name" value="GLUTAREDOXIN 2"/>
    <property type="match status" value="1"/>
</dbReference>
<evidence type="ECO:0000313" key="4">
    <source>
        <dbReference type="EMBL" id="CAE0663122.1"/>
    </source>
</evidence>
<evidence type="ECO:0000256" key="1">
    <source>
        <dbReference type="SAM" id="Coils"/>
    </source>
</evidence>
<dbReference type="PROSITE" id="PS51354">
    <property type="entry name" value="GLUTAREDOXIN_2"/>
    <property type="match status" value="1"/>
</dbReference>